<feature type="region of interest" description="Disordered" evidence="2">
    <location>
        <begin position="325"/>
        <end position="345"/>
    </location>
</feature>
<sequence>MIDFRYHIVSLISVFLALAVGIILGAGPLKESIGDQLTGQVEGLRTEKDQLRAELDAARARLEGTDAFVAGAAPRILDDVLADRRVAVVELGPVDEDVAANIDAQIAAAGGSVTTRVRTTEAWSAQDQADARQSYAASLADYLPAEASAGRYDLTLARGLVASLSDADPADPDALTDDAAVLRDLLVGGELVEVLTAGSVPADVVVVLAPRAESVDGDETPTQEALEQVALVGQDLATAAQEGTEAVVVVGGAPGPGDLVSRVRSDEDLAASIATVTGMGTITGQVNVPLALAVRVAGSVGHFGTGSDATAAIPPVVTLEPVDRTVGTEDAADAPAGGEGTEADG</sequence>
<dbReference type="GO" id="GO:0016020">
    <property type="term" value="C:membrane"/>
    <property type="evidence" value="ECO:0007669"/>
    <property type="project" value="InterPro"/>
</dbReference>
<comment type="caution">
    <text evidence="3">The sequence shown here is derived from an EMBL/GenBank/DDBJ whole genome shotgun (WGS) entry which is preliminary data.</text>
</comment>
<gene>
    <name evidence="3" type="ORF">JAV76_14750</name>
</gene>
<dbReference type="Pfam" id="PF11382">
    <property type="entry name" value="MctB"/>
    <property type="match status" value="1"/>
</dbReference>
<dbReference type="EMBL" id="JAEINH010000023">
    <property type="protein sequence ID" value="MBI9116270.1"/>
    <property type="molecule type" value="Genomic_DNA"/>
</dbReference>
<dbReference type="GO" id="GO:0055070">
    <property type="term" value="P:copper ion homeostasis"/>
    <property type="evidence" value="ECO:0007669"/>
    <property type="project" value="InterPro"/>
</dbReference>
<organism evidence="3 4">
    <name type="scientific">Sanguibacter suaedae</name>
    <dbReference type="NCBI Taxonomy" id="2795737"/>
    <lineage>
        <taxon>Bacteria</taxon>
        <taxon>Bacillati</taxon>
        <taxon>Actinomycetota</taxon>
        <taxon>Actinomycetes</taxon>
        <taxon>Micrococcales</taxon>
        <taxon>Sanguibacteraceae</taxon>
        <taxon>Sanguibacter</taxon>
    </lineage>
</organism>
<dbReference type="RefSeq" id="WP_198734838.1">
    <property type="nucleotide sequence ID" value="NZ_JAEINH010000023.1"/>
</dbReference>
<evidence type="ECO:0000313" key="3">
    <source>
        <dbReference type="EMBL" id="MBI9116270.1"/>
    </source>
</evidence>
<accession>A0A934ICR5</accession>
<dbReference type="InterPro" id="IPR021522">
    <property type="entry name" value="MctB"/>
</dbReference>
<evidence type="ECO:0000313" key="4">
    <source>
        <dbReference type="Proteomes" id="UP000602087"/>
    </source>
</evidence>
<protein>
    <submittedName>
        <fullName evidence="3">Copper transporter</fullName>
    </submittedName>
</protein>
<reference evidence="3" key="1">
    <citation type="submission" date="2020-12" db="EMBL/GenBank/DDBJ databases">
        <title>Sanguibacter suaedae sp. nov., isolated from Suaeda aralocaspica.</title>
        <authorList>
            <person name="Ma Q."/>
        </authorList>
    </citation>
    <scope>NUCLEOTIDE SEQUENCE</scope>
    <source>
        <strain evidence="3">YZGR15</strain>
    </source>
</reference>
<proteinExistence type="predicted"/>
<name>A0A934ICR5_9MICO</name>
<evidence type="ECO:0000256" key="1">
    <source>
        <dbReference type="SAM" id="Coils"/>
    </source>
</evidence>
<keyword evidence="4" id="KW-1185">Reference proteome</keyword>
<dbReference type="AlphaFoldDB" id="A0A934ICR5"/>
<feature type="coiled-coil region" evidence="1">
    <location>
        <begin position="34"/>
        <end position="61"/>
    </location>
</feature>
<evidence type="ECO:0000256" key="2">
    <source>
        <dbReference type="SAM" id="MobiDB-lite"/>
    </source>
</evidence>
<dbReference type="Proteomes" id="UP000602087">
    <property type="component" value="Unassembled WGS sequence"/>
</dbReference>
<keyword evidence="1" id="KW-0175">Coiled coil</keyword>